<dbReference type="InterPro" id="IPR052129">
    <property type="entry name" value="Spermadhesin-Link_domain"/>
</dbReference>
<dbReference type="FunFam" id="2.60.120.290:FF:000005">
    <property type="entry name" value="Procollagen C-endopeptidase enhancer 1"/>
    <property type="match status" value="1"/>
</dbReference>
<reference evidence="6" key="1">
    <citation type="submission" date="2012-12" db="EMBL/GenBank/DDBJ databases">
        <authorList>
            <person name="Hellsten U."/>
            <person name="Grimwood J."/>
            <person name="Chapman J.A."/>
            <person name="Shapiro H."/>
            <person name="Aerts A."/>
            <person name="Otillar R.P."/>
            <person name="Terry A.Y."/>
            <person name="Boore J.L."/>
            <person name="Simakov O."/>
            <person name="Marletaz F."/>
            <person name="Cho S.-J."/>
            <person name="Edsinger-Gonzales E."/>
            <person name="Havlak P."/>
            <person name="Kuo D.-H."/>
            <person name="Larsson T."/>
            <person name="Lv J."/>
            <person name="Arendt D."/>
            <person name="Savage R."/>
            <person name="Osoegawa K."/>
            <person name="de Jong P."/>
            <person name="Lindberg D.R."/>
            <person name="Seaver E.C."/>
            <person name="Weisblat D.A."/>
            <person name="Putnam N.H."/>
            <person name="Grigoriev I.V."/>
            <person name="Rokhsar D.S."/>
        </authorList>
    </citation>
    <scope>NUCLEOTIDE SEQUENCE</scope>
    <source>
        <strain evidence="6">I ESC-2004</strain>
    </source>
</reference>
<dbReference type="CDD" id="cd00041">
    <property type="entry name" value="CUB"/>
    <property type="match status" value="1"/>
</dbReference>
<dbReference type="InterPro" id="IPR035914">
    <property type="entry name" value="Sperma_CUB_dom_sf"/>
</dbReference>
<gene>
    <name evidence="4" type="ORF">CAPTEDRAFT_66431</name>
</gene>
<dbReference type="OrthoDB" id="291007at2759"/>
<name>R7U7P1_CAPTE</name>
<protein>
    <recommendedName>
        <fullName evidence="3">CUB domain-containing protein</fullName>
    </recommendedName>
</protein>
<evidence type="ECO:0000256" key="2">
    <source>
        <dbReference type="PROSITE-ProRule" id="PRU00059"/>
    </source>
</evidence>
<sequence length="111" mass="12233">CKGIFIQSEGMVTSPGYPNKYTADNYCKQIIHAPPNSVIAIHFTKLDLGKDNMCNSDYLQINNGDKTAKYCGSGLPEDILISTERLEILFVSSSIPLGTGFAFWYETSAEN</sequence>
<evidence type="ECO:0000259" key="3">
    <source>
        <dbReference type="PROSITE" id="PS01180"/>
    </source>
</evidence>
<dbReference type="Pfam" id="PF00431">
    <property type="entry name" value="CUB"/>
    <property type="match status" value="1"/>
</dbReference>
<dbReference type="SMART" id="SM00042">
    <property type="entry name" value="CUB"/>
    <property type="match status" value="1"/>
</dbReference>
<reference evidence="4 6" key="2">
    <citation type="journal article" date="2013" name="Nature">
        <title>Insights into bilaterian evolution from three spiralian genomes.</title>
        <authorList>
            <person name="Simakov O."/>
            <person name="Marletaz F."/>
            <person name="Cho S.J."/>
            <person name="Edsinger-Gonzales E."/>
            <person name="Havlak P."/>
            <person name="Hellsten U."/>
            <person name="Kuo D.H."/>
            <person name="Larsson T."/>
            <person name="Lv J."/>
            <person name="Arendt D."/>
            <person name="Savage R."/>
            <person name="Osoegawa K."/>
            <person name="de Jong P."/>
            <person name="Grimwood J."/>
            <person name="Chapman J.A."/>
            <person name="Shapiro H."/>
            <person name="Aerts A."/>
            <person name="Otillar R.P."/>
            <person name="Terry A.Y."/>
            <person name="Boore J.L."/>
            <person name="Grigoriev I.V."/>
            <person name="Lindberg D.R."/>
            <person name="Seaver E.C."/>
            <person name="Weisblat D.A."/>
            <person name="Putnam N.H."/>
            <person name="Rokhsar D.S."/>
        </authorList>
    </citation>
    <scope>NUCLEOTIDE SEQUENCE</scope>
    <source>
        <strain evidence="4 6">I ESC-2004</strain>
    </source>
</reference>
<keyword evidence="1 2" id="KW-1015">Disulfide bond</keyword>
<dbReference type="OMA" id="PADHNIG"/>
<organism evidence="4">
    <name type="scientific">Capitella teleta</name>
    <name type="common">Polychaete worm</name>
    <dbReference type="NCBI Taxonomy" id="283909"/>
    <lineage>
        <taxon>Eukaryota</taxon>
        <taxon>Metazoa</taxon>
        <taxon>Spiralia</taxon>
        <taxon>Lophotrochozoa</taxon>
        <taxon>Annelida</taxon>
        <taxon>Polychaeta</taxon>
        <taxon>Sedentaria</taxon>
        <taxon>Scolecida</taxon>
        <taxon>Capitellidae</taxon>
        <taxon>Capitella</taxon>
    </lineage>
</organism>
<dbReference type="PROSITE" id="PS01180">
    <property type="entry name" value="CUB"/>
    <property type="match status" value="1"/>
</dbReference>
<proteinExistence type="predicted"/>
<evidence type="ECO:0000313" key="4">
    <source>
        <dbReference type="EMBL" id="ELT99155.1"/>
    </source>
</evidence>
<comment type="caution">
    <text evidence="2">Lacks conserved residue(s) required for the propagation of feature annotation.</text>
</comment>
<dbReference type="EMBL" id="KB307198">
    <property type="protein sequence ID" value="ELT99155.1"/>
    <property type="molecule type" value="Genomic_DNA"/>
</dbReference>
<keyword evidence="6" id="KW-1185">Reference proteome</keyword>
<dbReference type="SUPFAM" id="SSF49854">
    <property type="entry name" value="Spermadhesin, CUB domain"/>
    <property type="match status" value="1"/>
</dbReference>
<evidence type="ECO:0000313" key="5">
    <source>
        <dbReference type="EnsemblMetazoa" id="CapteP66431"/>
    </source>
</evidence>
<dbReference type="EnsemblMetazoa" id="CapteT66431">
    <property type="protein sequence ID" value="CapteP66431"/>
    <property type="gene ID" value="CapteG66431"/>
</dbReference>
<feature type="domain" description="CUB" evidence="3">
    <location>
        <begin position="1"/>
        <end position="108"/>
    </location>
</feature>
<dbReference type="STRING" id="283909.R7U7P1"/>
<dbReference type="EMBL" id="AMQN01001980">
    <property type="status" value="NOT_ANNOTATED_CDS"/>
    <property type="molecule type" value="Genomic_DNA"/>
</dbReference>
<dbReference type="PANTHER" id="PTHR46908:SF8">
    <property type="entry name" value="C-TYPE LECTIN DOMAIN-CONTAINING PROTEIN"/>
    <property type="match status" value="1"/>
</dbReference>
<accession>R7U7P1</accession>
<evidence type="ECO:0000256" key="1">
    <source>
        <dbReference type="ARBA" id="ARBA00023157"/>
    </source>
</evidence>
<feature type="non-terminal residue" evidence="4">
    <location>
        <position position="1"/>
    </location>
</feature>
<feature type="non-terminal residue" evidence="4">
    <location>
        <position position="111"/>
    </location>
</feature>
<dbReference type="HOGENOM" id="CLU_103588_4_0_1"/>
<dbReference type="PANTHER" id="PTHR46908">
    <property type="entry name" value="CUBILIN-LIKE PROTEIN"/>
    <property type="match status" value="1"/>
</dbReference>
<dbReference type="AlphaFoldDB" id="R7U7P1"/>
<dbReference type="InterPro" id="IPR000859">
    <property type="entry name" value="CUB_dom"/>
</dbReference>
<dbReference type="Proteomes" id="UP000014760">
    <property type="component" value="Unassembled WGS sequence"/>
</dbReference>
<feature type="disulfide bond" evidence="2">
    <location>
        <begin position="54"/>
        <end position="71"/>
    </location>
</feature>
<evidence type="ECO:0000313" key="6">
    <source>
        <dbReference type="Proteomes" id="UP000014760"/>
    </source>
</evidence>
<reference evidence="5" key="3">
    <citation type="submission" date="2015-06" db="UniProtKB">
        <authorList>
            <consortium name="EnsemblMetazoa"/>
        </authorList>
    </citation>
    <scope>IDENTIFICATION</scope>
</reference>
<dbReference type="Gene3D" id="2.60.120.290">
    <property type="entry name" value="Spermadhesin, CUB domain"/>
    <property type="match status" value="1"/>
</dbReference>